<keyword evidence="4" id="KW-1185">Reference proteome</keyword>
<dbReference type="Gene3D" id="2.30.30.90">
    <property type="match status" value="1"/>
</dbReference>
<evidence type="ECO:0000259" key="2">
    <source>
        <dbReference type="SMART" id="SM00899"/>
    </source>
</evidence>
<dbReference type="RefSeq" id="WP_146432354.1">
    <property type="nucleotide sequence ID" value="NZ_SJPF01000003.1"/>
</dbReference>
<evidence type="ECO:0000313" key="4">
    <source>
        <dbReference type="Proteomes" id="UP000318878"/>
    </source>
</evidence>
<dbReference type="SUPFAM" id="SSF50037">
    <property type="entry name" value="C-terminal domain of transcriptional repressors"/>
    <property type="match status" value="1"/>
</dbReference>
<dbReference type="Pfam" id="PF04023">
    <property type="entry name" value="FeoA"/>
    <property type="match status" value="1"/>
</dbReference>
<dbReference type="AlphaFoldDB" id="A0A5C5V5C4"/>
<dbReference type="GO" id="GO:0046914">
    <property type="term" value="F:transition metal ion binding"/>
    <property type="evidence" value="ECO:0007669"/>
    <property type="project" value="InterPro"/>
</dbReference>
<accession>A0A5C5V5C4</accession>
<protein>
    <submittedName>
        <fullName evidence="3">FeoA domain protein</fullName>
    </submittedName>
</protein>
<dbReference type="InterPro" id="IPR007167">
    <property type="entry name" value="Fe-transptr_FeoA-like"/>
</dbReference>
<dbReference type="SMART" id="SM00899">
    <property type="entry name" value="FeoA"/>
    <property type="match status" value="1"/>
</dbReference>
<evidence type="ECO:0000256" key="1">
    <source>
        <dbReference type="ARBA" id="ARBA00023004"/>
    </source>
</evidence>
<gene>
    <name evidence="3" type="ORF">Enr8_27580</name>
</gene>
<organism evidence="3 4">
    <name type="scientific">Blastopirellula retiformator</name>
    <dbReference type="NCBI Taxonomy" id="2527970"/>
    <lineage>
        <taxon>Bacteria</taxon>
        <taxon>Pseudomonadati</taxon>
        <taxon>Planctomycetota</taxon>
        <taxon>Planctomycetia</taxon>
        <taxon>Pirellulales</taxon>
        <taxon>Pirellulaceae</taxon>
        <taxon>Blastopirellula</taxon>
    </lineage>
</organism>
<reference evidence="3 4" key="1">
    <citation type="submission" date="2019-02" db="EMBL/GenBank/DDBJ databases">
        <title>Deep-cultivation of Planctomycetes and their phenomic and genomic characterization uncovers novel biology.</title>
        <authorList>
            <person name="Wiegand S."/>
            <person name="Jogler M."/>
            <person name="Boedeker C."/>
            <person name="Pinto D."/>
            <person name="Vollmers J."/>
            <person name="Rivas-Marin E."/>
            <person name="Kohn T."/>
            <person name="Peeters S.H."/>
            <person name="Heuer A."/>
            <person name="Rast P."/>
            <person name="Oberbeckmann S."/>
            <person name="Bunk B."/>
            <person name="Jeske O."/>
            <person name="Meyerdierks A."/>
            <person name="Storesund J.E."/>
            <person name="Kallscheuer N."/>
            <person name="Luecker S."/>
            <person name="Lage O.M."/>
            <person name="Pohl T."/>
            <person name="Merkel B.J."/>
            <person name="Hornburger P."/>
            <person name="Mueller R.-W."/>
            <person name="Bruemmer F."/>
            <person name="Labrenz M."/>
            <person name="Spormann A.M."/>
            <person name="Op Den Camp H."/>
            <person name="Overmann J."/>
            <person name="Amann R."/>
            <person name="Jetten M.S.M."/>
            <person name="Mascher T."/>
            <person name="Medema M.H."/>
            <person name="Devos D.P."/>
            <person name="Kaster A.-K."/>
            <person name="Ovreas L."/>
            <person name="Rohde M."/>
            <person name="Galperin M.Y."/>
            <person name="Jogler C."/>
        </authorList>
    </citation>
    <scope>NUCLEOTIDE SEQUENCE [LARGE SCALE GENOMIC DNA]</scope>
    <source>
        <strain evidence="3 4">Enr8</strain>
    </source>
</reference>
<keyword evidence="1" id="KW-0408">Iron</keyword>
<proteinExistence type="predicted"/>
<evidence type="ECO:0000313" key="3">
    <source>
        <dbReference type="EMBL" id="TWT32942.1"/>
    </source>
</evidence>
<feature type="domain" description="Ferrous iron transporter FeoA-like" evidence="2">
    <location>
        <begin position="2"/>
        <end position="71"/>
    </location>
</feature>
<dbReference type="OrthoDB" id="9811076at2"/>
<dbReference type="EMBL" id="SJPF01000003">
    <property type="protein sequence ID" value="TWT32942.1"/>
    <property type="molecule type" value="Genomic_DNA"/>
</dbReference>
<dbReference type="Proteomes" id="UP000318878">
    <property type="component" value="Unassembled WGS sequence"/>
</dbReference>
<dbReference type="InterPro" id="IPR038157">
    <property type="entry name" value="FeoA_core_dom"/>
</dbReference>
<comment type="caution">
    <text evidence="3">The sequence shown here is derived from an EMBL/GenBank/DDBJ whole genome shotgun (WGS) entry which is preliminary data.</text>
</comment>
<name>A0A5C5V5C4_9BACT</name>
<sequence length="76" mass="8173">MIPLDLLPIGQSAEIAEVLGEQNDVKRLAEMGMRCGAVVQVVQQGSPCIVRVDGCTLCFRECAHLQVFVQPAATFA</sequence>
<dbReference type="InterPro" id="IPR008988">
    <property type="entry name" value="Transcriptional_repressor_C"/>
</dbReference>